<proteinExistence type="predicted"/>
<sequence length="57" mass="6778">MLQRMNDRRQKSQTEPIHEIKAGRLLEKYLTADEARLWSTSIVVFYLFSFGLTQACW</sequence>
<name>A0A8D9CPR2_BRACM</name>
<evidence type="ECO:0000313" key="2">
    <source>
        <dbReference type="Proteomes" id="UP000694005"/>
    </source>
</evidence>
<organism evidence="1 2">
    <name type="scientific">Brassica campestris</name>
    <name type="common">Field mustard</name>
    <dbReference type="NCBI Taxonomy" id="3711"/>
    <lineage>
        <taxon>Eukaryota</taxon>
        <taxon>Viridiplantae</taxon>
        <taxon>Streptophyta</taxon>
        <taxon>Embryophyta</taxon>
        <taxon>Tracheophyta</taxon>
        <taxon>Spermatophyta</taxon>
        <taxon>Magnoliopsida</taxon>
        <taxon>eudicotyledons</taxon>
        <taxon>Gunneridae</taxon>
        <taxon>Pentapetalae</taxon>
        <taxon>rosids</taxon>
        <taxon>malvids</taxon>
        <taxon>Brassicales</taxon>
        <taxon>Brassicaceae</taxon>
        <taxon>Brassiceae</taxon>
        <taxon>Brassica</taxon>
    </lineage>
</organism>
<gene>
    <name evidence="1" type="ORF">BRAPAZ1V2_A09P29590.2</name>
</gene>
<evidence type="ECO:0000313" key="1">
    <source>
        <dbReference type="EMBL" id="CAG7862492.1"/>
    </source>
</evidence>
<dbReference type="EMBL" id="LS974625">
    <property type="protein sequence ID" value="CAG7862492.1"/>
    <property type="molecule type" value="Genomic_DNA"/>
</dbReference>
<dbReference type="Gramene" id="A09p29590.2_BraZ1">
    <property type="protein sequence ID" value="A09p29590.2_BraZ1.CDS.1"/>
    <property type="gene ID" value="A09g29590.2_BraZ1"/>
</dbReference>
<reference evidence="1 2" key="1">
    <citation type="submission" date="2021-07" db="EMBL/GenBank/DDBJ databases">
        <authorList>
            <consortium name="Genoscope - CEA"/>
            <person name="William W."/>
        </authorList>
    </citation>
    <scope>NUCLEOTIDE SEQUENCE [LARGE SCALE GENOMIC DNA]</scope>
</reference>
<feature type="non-terminal residue" evidence="1">
    <location>
        <position position="57"/>
    </location>
</feature>
<dbReference type="Proteomes" id="UP000694005">
    <property type="component" value="Chromosome A09"/>
</dbReference>
<accession>A0A8D9CPR2</accession>
<protein>
    <submittedName>
        <fullName evidence="1">Uncharacterized protein</fullName>
    </submittedName>
</protein>
<dbReference type="AlphaFoldDB" id="A0A8D9CPR2"/>